<dbReference type="SUPFAM" id="SSF46894">
    <property type="entry name" value="C-terminal effector domain of the bipartite response regulators"/>
    <property type="match status" value="1"/>
</dbReference>
<evidence type="ECO:0000313" key="6">
    <source>
        <dbReference type="Proteomes" id="UP001500368"/>
    </source>
</evidence>
<name>A0ABP9FSV1_9MICC</name>
<comment type="caution">
    <text evidence="5">The sequence shown here is derived from an EMBL/GenBank/DDBJ whole genome shotgun (WGS) entry which is preliminary data.</text>
</comment>
<dbReference type="PANTHER" id="PTHR44688:SF16">
    <property type="entry name" value="DNA-BINDING TRANSCRIPTIONAL ACTIVATOR DEVR_DOSR"/>
    <property type="match status" value="1"/>
</dbReference>
<dbReference type="PANTHER" id="PTHR44688">
    <property type="entry name" value="DNA-BINDING TRANSCRIPTIONAL ACTIVATOR DEVR_DOSR"/>
    <property type="match status" value="1"/>
</dbReference>
<dbReference type="Proteomes" id="UP001500368">
    <property type="component" value="Unassembled WGS sequence"/>
</dbReference>
<dbReference type="InterPro" id="IPR016032">
    <property type="entry name" value="Sig_transdc_resp-reg_C-effctor"/>
</dbReference>
<evidence type="ECO:0000256" key="1">
    <source>
        <dbReference type="ARBA" id="ARBA00023015"/>
    </source>
</evidence>
<dbReference type="InterPro" id="IPR003593">
    <property type="entry name" value="AAA+_ATPase"/>
</dbReference>
<keyword evidence="1" id="KW-0805">Transcription regulation</keyword>
<reference evidence="6" key="1">
    <citation type="journal article" date="2019" name="Int. J. Syst. Evol. Microbiol.">
        <title>The Global Catalogue of Microorganisms (GCM) 10K type strain sequencing project: providing services to taxonomists for standard genome sequencing and annotation.</title>
        <authorList>
            <consortium name="The Broad Institute Genomics Platform"/>
            <consortium name="The Broad Institute Genome Sequencing Center for Infectious Disease"/>
            <person name="Wu L."/>
            <person name="Ma J."/>
        </authorList>
    </citation>
    <scope>NUCLEOTIDE SEQUENCE [LARGE SCALE GENOMIC DNA]</scope>
    <source>
        <strain evidence="6">JCM 19129</strain>
    </source>
</reference>
<dbReference type="InterPro" id="IPR036388">
    <property type="entry name" value="WH-like_DNA-bd_sf"/>
</dbReference>
<dbReference type="SMART" id="SM00421">
    <property type="entry name" value="HTH_LUXR"/>
    <property type="match status" value="1"/>
</dbReference>
<keyword evidence="3" id="KW-0804">Transcription</keyword>
<evidence type="ECO:0000256" key="3">
    <source>
        <dbReference type="ARBA" id="ARBA00023163"/>
    </source>
</evidence>
<gene>
    <name evidence="5" type="ORF">GCM10025790_06650</name>
</gene>
<dbReference type="Pfam" id="PF25873">
    <property type="entry name" value="WHD_MalT"/>
    <property type="match status" value="1"/>
</dbReference>
<dbReference type="Gene3D" id="1.10.10.10">
    <property type="entry name" value="Winged helix-like DNA-binding domain superfamily/Winged helix DNA-binding domain"/>
    <property type="match status" value="1"/>
</dbReference>
<protein>
    <submittedName>
        <fullName evidence="5">LuxR C-terminal-related transcriptional regulator</fullName>
    </submittedName>
</protein>
<dbReference type="SMART" id="SM00382">
    <property type="entry name" value="AAA"/>
    <property type="match status" value="1"/>
</dbReference>
<evidence type="ECO:0000313" key="5">
    <source>
        <dbReference type="EMBL" id="GAA4914392.1"/>
    </source>
</evidence>
<dbReference type="InterPro" id="IPR000792">
    <property type="entry name" value="Tscrpt_reg_LuxR_C"/>
</dbReference>
<evidence type="ECO:0000259" key="4">
    <source>
        <dbReference type="PROSITE" id="PS50043"/>
    </source>
</evidence>
<dbReference type="Gene3D" id="3.40.50.300">
    <property type="entry name" value="P-loop containing nucleotide triphosphate hydrolases"/>
    <property type="match status" value="1"/>
</dbReference>
<dbReference type="InterPro" id="IPR059106">
    <property type="entry name" value="WHD_MalT"/>
</dbReference>
<proteinExistence type="predicted"/>
<dbReference type="Pfam" id="PF00196">
    <property type="entry name" value="GerE"/>
    <property type="match status" value="1"/>
</dbReference>
<evidence type="ECO:0000256" key="2">
    <source>
        <dbReference type="ARBA" id="ARBA00023125"/>
    </source>
</evidence>
<dbReference type="EMBL" id="BAABLW010000002">
    <property type="protein sequence ID" value="GAA4914392.1"/>
    <property type="molecule type" value="Genomic_DNA"/>
</dbReference>
<organism evidence="5 6">
    <name type="scientific">Nesterenkonia rhizosphaerae</name>
    <dbReference type="NCBI Taxonomy" id="1348272"/>
    <lineage>
        <taxon>Bacteria</taxon>
        <taxon>Bacillati</taxon>
        <taxon>Actinomycetota</taxon>
        <taxon>Actinomycetes</taxon>
        <taxon>Micrococcales</taxon>
        <taxon>Micrococcaceae</taxon>
        <taxon>Nesterenkonia</taxon>
    </lineage>
</organism>
<keyword evidence="6" id="KW-1185">Reference proteome</keyword>
<keyword evidence="2" id="KW-0238">DNA-binding</keyword>
<dbReference type="InterPro" id="IPR027417">
    <property type="entry name" value="P-loop_NTPase"/>
</dbReference>
<feature type="domain" description="HTH luxR-type" evidence="4">
    <location>
        <begin position="788"/>
        <end position="853"/>
    </location>
</feature>
<sequence>MTSPSVAMHGVPRRASGLIRRARLLQMLNQPAALTVVRGPVGSGKTTLVSDWITVQAKPSVWISAETAGTRHLLWKAAIAGLTCLDPRFSVLQDTLESVADLRSALTEAVSLLLEPVVLVIDDVDQYDDDPEVAEDLLALIDSCPQLRIVVTARHRGYLEGGLVGSRVERTVITPSYLRLTVTESTQILQQGLGSGTNAAKLHALCEGSPLLLRAVMVGLQSSEPGESIEDVAEAVVRDLLRGVPAERRAFMLSTCVPEEFDATLAGSLSGMNPQPHLEALEAAGLLTASNSPQGTLWRYHTMIRQSLLDSRRESATIPDDQGRYAADVLHQAHRETARWYQQRGKPEVAVNHALAAEDLQLVSSVLLRNGLRLISQPGALERLKPLAPKDVARYPLIALILGVGCYARRSRRIKAGEYFLTAIAGAKLLTPRASHAEKAALATVEALAFRLAGHAVQGVPAARRALKLLLNPEVDLSPLGDQVGWMRVQNALTLIRAAHPREAWPALQENLAFPETLTLSSQLQTLGAVAMLQAFDGDLHAAEDTVAEAQKTEVPTDVRNGYVGALLHFVSGILALEKLDIQSARAHVQALAPHMETIEFRPYFVALEASADLVMGNPAQGLQRISRLSRSHGREKLTGFERQVLGPLQVLLYLAEGQGAAAEQVLHQLPRTVNPQLARLLRALHCHLTGDYEQVTALLTDLTGGTTPPRLSFFAHLLTAAVALRQAEKSSALHHLQHMLAISAETGLRIQVLLVPAGDLCGLLDLARKHRLPGAEVLDTARSVIPDSVLPGQLTERERVVLSSLAHHSSVAEIAEDLVVSRNTVKSQLRTLYRKLGVAGREEALAVAAAHGLLETASQGDA</sequence>
<dbReference type="PROSITE" id="PS50043">
    <property type="entry name" value="HTH_LUXR_2"/>
    <property type="match status" value="1"/>
</dbReference>
<accession>A0ABP9FSV1</accession>
<dbReference type="CDD" id="cd06170">
    <property type="entry name" value="LuxR_C_like"/>
    <property type="match status" value="1"/>
</dbReference>
<dbReference type="SUPFAM" id="SSF52540">
    <property type="entry name" value="P-loop containing nucleoside triphosphate hydrolases"/>
    <property type="match status" value="1"/>
</dbReference>